<dbReference type="Proteomes" id="UP000274429">
    <property type="component" value="Unassembled WGS sequence"/>
</dbReference>
<keyword evidence="2" id="KW-1185">Reference proteome</keyword>
<dbReference type="EMBL" id="UYWX01000084">
    <property type="protein sequence ID" value="VDM16900.1"/>
    <property type="molecule type" value="Genomic_DNA"/>
</dbReference>
<name>A0A0R3WJ88_HYDTA</name>
<dbReference type="AlphaFoldDB" id="A0A0R3WJ88"/>
<evidence type="ECO:0000313" key="2">
    <source>
        <dbReference type="Proteomes" id="UP000274429"/>
    </source>
</evidence>
<sequence>MRLHYGTGARRGDGWVRSMELRYSEADNRESCVGDEIAAVDYGSEAQHLSPQPHGSEWEIEEQLCAPNLVQMKGITVLSTDILKLTHVAVMSGLLPPGARRRKCGSRMAYSDPDVAVVVHTEFHQAIATIL</sequence>
<dbReference type="WBParaSite" id="TTAC_0000072401-mRNA-1">
    <property type="protein sequence ID" value="TTAC_0000072401-mRNA-1"/>
    <property type="gene ID" value="TTAC_0000072401"/>
</dbReference>
<organism evidence="3">
    <name type="scientific">Hydatigena taeniaeformis</name>
    <name type="common">Feline tapeworm</name>
    <name type="synonym">Taenia taeniaeformis</name>
    <dbReference type="NCBI Taxonomy" id="6205"/>
    <lineage>
        <taxon>Eukaryota</taxon>
        <taxon>Metazoa</taxon>
        <taxon>Spiralia</taxon>
        <taxon>Lophotrochozoa</taxon>
        <taxon>Platyhelminthes</taxon>
        <taxon>Cestoda</taxon>
        <taxon>Eucestoda</taxon>
        <taxon>Cyclophyllidea</taxon>
        <taxon>Taeniidae</taxon>
        <taxon>Hydatigera</taxon>
    </lineage>
</organism>
<evidence type="ECO:0000313" key="3">
    <source>
        <dbReference type="WBParaSite" id="TTAC_0000072401-mRNA-1"/>
    </source>
</evidence>
<gene>
    <name evidence="1" type="ORF">TTAC_LOCUS725</name>
</gene>
<proteinExistence type="predicted"/>
<reference evidence="3" key="1">
    <citation type="submission" date="2017-02" db="UniProtKB">
        <authorList>
            <consortium name="WormBaseParasite"/>
        </authorList>
    </citation>
    <scope>IDENTIFICATION</scope>
</reference>
<reference evidence="1 2" key="2">
    <citation type="submission" date="2018-11" db="EMBL/GenBank/DDBJ databases">
        <authorList>
            <consortium name="Pathogen Informatics"/>
        </authorList>
    </citation>
    <scope>NUCLEOTIDE SEQUENCE [LARGE SCALE GENOMIC DNA]</scope>
</reference>
<evidence type="ECO:0000313" key="1">
    <source>
        <dbReference type="EMBL" id="VDM16900.1"/>
    </source>
</evidence>
<accession>A0A0R3WJ88</accession>
<protein>
    <submittedName>
        <fullName evidence="1 3">Uncharacterized protein</fullName>
    </submittedName>
</protein>